<evidence type="ECO:0000256" key="6">
    <source>
        <dbReference type="ARBA" id="ARBA00022989"/>
    </source>
</evidence>
<feature type="binding site" evidence="8">
    <location>
        <position position="56"/>
    </location>
    <ligand>
        <name>Na(+)</name>
        <dbReference type="ChEBI" id="CHEBI:29101"/>
        <label>1</label>
    </ligand>
</feature>
<keyword evidence="4 10" id="KW-0812">Transmembrane</keyword>
<feature type="binding site" evidence="8">
    <location>
        <position position="447"/>
    </location>
    <ligand>
        <name>Na(+)</name>
        <dbReference type="ChEBI" id="CHEBI:29101"/>
        <label>1</label>
    </ligand>
</feature>
<evidence type="ECO:0000256" key="12">
    <source>
        <dbReference type="SAM" id="Phobius"/>
    </source>
</evidence>
<comment type="subcellular location">
    <subcellularLocation>
        <location evidence="1">Membrane</location>
        <topology evidence="1">Multi-pass membrane protein</topology>
    </subcellularLocation>
</comment>
<feature type="binding site" evidence="8">
    <location>
        <position position="350"/>
    </location>
    <ligand>
        <name>Na(+)</name>
        <dbReference type="ChEBI" id="CHEBI:29101"/>
        <label>1</label>
    </ligand>
</feature>
<organism evidence="13 14">
    <name type="scientific">Tigriopus californicus</name>
    <name type="common">Marine copepod</name>
    <dbReference type="NCBI Taxonomy" id="6832"/>
    <lineage>
        <taxon>Eukaryota</taxon>
        <taxon>Metazoa</taxon>
        <taxon>Ecdysozoa</taxon>
        <taxon>Arthropoda</taxon>
        <taxon>Crustacea</taxon>
        <taxon>Multicrustacea</taxon>
        <taxon>Hexanauplia</taxon>
        <taxon>Copepoda</taxon>
        <taxon>Harpacticoida</taxon>
        <taxon>Harpacticidae</taxon>
        <taxon>Tigriopus</taxon>
    </lineage>
</organism>
<dbReference type="GO" id="GO:0046872">
    <property type="term" value="F:metal ion binding"/>
    <property type="evidence" value="ECO:0007669"/>
    <property type="project" value="UniProtKB-KW"/>
</dbReference>
<evidence type="ECO:0000256" key="3">
    <source>
        <dbReference type="ARBA" id="ARBA00022448"/>
    </source>
</evidence>
<dbReference type="PROSITE" id="PS50267">
    <property type="entry name" value="NA_NEUROTRAN_SYMP_3"/>
    <property type="match status" value="1"/>
</dbReference>
<evidence type="ECO:0000256" key="8">
    <source>
        <dbReference type="PIRSR" id="PIRSR600175-1"/>
    </source>
</evidence>
<keyword evidence="3 10" id="KW-0813">Transport</keyword>
<accession>A0A553PC00</accession>
<evidence type="ECO:0000256" key="4">
    <source>
        <dbReference type="ARBA" id="ARBA00022692"/>
    </source>
</evidence>
<evidence type="ECO:0000256" key="2">
    <source>
        <dbReference type="ARBA" id="ARBA00006459"/>
    </source>
</evidence>
<protein>
    <recommendedName>
        <fullName evidence="10">Transporter</fullName>
    </recommendedName>
</protein>
<dbReference type="AlphaFoldDB" id="A0A553PC00"/>
<feature type="disulfide bond" evidence="9">
    <location>
        <begin position="159"/>
        <end position="168"/>
    </location>
</feature>
<evidence type="ECO:0000313" key="13">
    <source>
        <dbReference type="EMBL" id="TRY75205.1"/>
    </source>
</evidence>
<dbReference type="GO" id="GO:0005886">
    <property type="term" value="C:plasma membrane"/>
    <property type="evidence" value="ECO:0007669"/>
    <property type="project" value="TreeGrafter"/>
</dbReference>
<evidence type="ECO:0000256" key="11">
    <source>
        <dbReference type="SAM" id="MobiDB-lite"/>
    </source>
</evidence>
<feature type="transmembrane region" description="Helical" evidence="12">
    <location>
        <begin position="475"/>
        <end position="499"/>
    </location>
</feature>
<dbReference type="InterPro" id="IPR037272">
    <property type="entry name" value="SNS_sf"/>
</dbReference>
<keyword evidence="7 12" id="KW-0472">Membrane</keyword>
<feature type="transmembrane region" description="Helical" evidence="12">
    <location>
        <begin position="549"/>
        <end position="572"/>
    </location>
</feature>
<dbReference type="Proteomes" id="UP000318571">
    <property type="component" value="Chromosome 2"/>
</dbReference>
<reference evidence="13 14" key="1">
    <citation type="journal article" date="2018" name="Nat. Ecol. Evol.">
        <title>Genomic signatures of mitonuclear coevolution across populations of Tigriopus californicus.</title>
        <authorList>
            <person name="Barreto F.S."/>
            <person name="Watson E.T."/>
            <person name="Lima T.G."/>
            <person name="Willett C.S."/>
            <person name="Edmands S."/>
            <person name="Li W."/>
            <person name="Burton R.S."/>
        </authorList>
    </citation>
    <scope>NUCLEOTIDE SEQUENCE [LARGE SCALE GENOMIC DNA]</scope>
    <source>
        <strain evidence="13 14">San Diego</strain>
    </source>
</reference>
<name>A0A553PC00_TIGCA</name>
<feature type="binding site" evidence="8">
    <location>
        <position position="451"/>
    </location>
    <ligand>
        <name>Na(+)</name>
        <dbReference type="ChEBI" id="CHEBI:29101"/>
        <label>1</label>
    </ligand>
</feature>
<evidence type="ECO:0000256" key="5">
    <source>
        <dbReference type="ARBA" id="ARBA00022847"/>
    </source>
</evidence>
<dbReference type="Pfam" id="PF00209">
    <property type="entry name" value="SNF"/>
    <property type="match status" value="2"/>
</dbReference>
<feature type="transmembrane region" description="Helical" evidence="12">
    <location>
        <begin position="266"/>
        <end position="284"/>
    </location>
</feature>
<feature type="transmembrane region" description="Helical" evidence="12">
    <location>
        <begin position="347"/>
        <end position="364"/>
    </location>
</feature>
<evidence type="ECO:0000256" key="10">
    <source>
        <dbReference type="RuleBase" id="RU003732"/>
    </source>
</evidence>
<gene>
    <name evidence="13" type="ORF">TCAL_04611</name>
</gene>
<proteinExistence type="inferred from homology"/>
<dbReference type="SUPFAM" id="SSF161070">
    <property type="entry name" value="SNF-like"/>
    <property type="match status" value="1"/>
</dbReference>
<dbReference type="OrthoDB" id="6354857at2759"/>
<dbReference type="GO" id="GO:0006865">
    <property type="term" value="P:amino acid transport"/>
    <property type="evidence" value="ECO:0007669"/>
    <property type="project" value="TreeGrafter"/>
</dbReference>
<dbReference type="InterPro" id="IPR000175">
    <property type="entry name" value="Na/ntran_symport"/>
</dbReference>
<feature type="binding site" evidence="8">
    <location>
        <position position="382"/>
    </location>
    <ligand>
        <name>Na(+)</name>
        <dbReference type="ChEBI" id="CHEBI:29101"/>
        <label>1</label>
    </ligand>
</feature>
<dbReference type="PANTHER" id="PTHR11616:SF240">
    <property type="entry name" value="BLOATED TUBULES, ISOFORM B-RELATED"/>
    <property type="match status" value="1"/>
</dbReference>
<feature type="transmembrane region" description="Helical" evidence="12">
    <location>
        <begin position="511"/>
        <end position="528"/>
    </location>
</feature>
<keyword evidence="8" id="KW-0479">Metal-binding</keyword>
<keyword evidence="14" id="KW-1185">Reference proteome</keyword>
<feature type="region of interest" description="Disordered" evidence="11">
    <location>
        <begin position="635"/>
        <end position="659"/>
    </location>
</feature>
<feature type="transmembrane region" description="Helical" evidence="12">
    <location>
        <begin position="376"/>
        <end position="401"/>
    </location>
</feature>
<evidence type="ECO:0000256" key="1">
    <source>
        <dbReference type="ARBA" id="ARBA00004141"/>
    </source>
</evidence>
<feature type="binding site" evidence="8">
    <location>
        <position position="55"/>
    </location>
    <ligand>
        <name>Na(+)</name>
        <dbReference type="ChEBI" id="CHEBI:29101"/>
        <label>1</label>
    </ligand>
</feature>
<feature type="binding site" evidence="8">
    <location>
        <position position="60"/>
    </location>
    <ligand>
        <name>Na(+)</name>
        <dbReference type="ChEBI" id="CHEBI:29101"/>
        <label>1</label>
    </ligand>
</feature>
<comment type="caution">
    <text evidence="13">The sequence shown here is derived from an EMBL/GenBank/DDBJ whole genome shotgun (WGS) entry which is preliminary data.</text>
</comment>
<dbReference type="GO" id="GO:0015293">
    <property type="term" value="F:symporter activity"/>
    <property type="evidence" value="ECO:0007669"/>
    <property type="project" value="UniProtKB-KW"/>
</dbReference>
<keyword evidence="9" id="KW-1015">Disulfide bond</keyword>
<sequence>MSDKESSKSRSSSIEEAIKEVVKDLENIEQGGGNPNERGEWGNHCEFFLSSLGLAVGLGNIWRFPYVCYENGGAAFLIPYIIMLFIVGLPMFFLEMVLGQYAGLSCTKIFARMTPGLRGMGYGMVTIPTIINFQYVVIMAYGMHFMFSGFRANLPWSSCDHDYNTVNCYSVLQAADCNLDTQAFYNMECTNATEFCSMASNGAFFFEDDNPGYCTDGSTSIPFQDVTYRASSSEEYWYNRVLNLNVTNGHVVTEVNSWSKWGGMRWEILGCLALSWMLICGSLIKGVQSYGKVVYFTTLFPYVVLAAFLIYIGTKDGFVEGVKYYIVPQDWADMGQVSVWNAAAGQIFYSLGVAVGSQLLLSSYNGFKTNCHRDALLIGLGNSLTSLFAGFVVFGGLGYIAHEKGVDIKDVIESGPGLVFIVFPEVIAMMVPSPLFSFLFFLMLNLLAISSVCGSWEAFVASIFDEFPHLRKNRLWVMIITCFGGFLCGVAMCFDSGFLLFDMMNDRCSNAILLMALIELIACSWFYGSGKILKHVEEMGMKIPVFMKWFWWICWTIVTPIIIAVVTILSWINAAGDEFLDYTFPTWVTVIGWGLELVAVFILVLVSIATIIKRIVAKKPWALIKPGPLMLPNKHWGPRADSGLPTGNTGKDNDGYEDD</sequence>
<evidence type="ECO:0000313" key="14">
    <source>
        <dbReference type="Proteomes" id="UP000318571"/>
    </source>
</evidence>
<dbReference type="OMA" id="WICWTIV"/>
<dbReference type="PRINTS" id="PR00176">
    <property type="entry name" value="NANEUSMPORT"/>
</dbReference>
<keyword evidence="8" id="KW-0915">Sodium</keyword>
<feature type="binding site" evidence="8">
    <location>
        <position position="53"/>
    </location>
    <ligand>
        <name>Na(+)</name>
        <dbReference type="ChEBI" id="CHEBI:29101"/>
        <label>1</label>
    </ligand>
</feature>
<dbReference type="PROSITE" id="PS00610">
    <property type="entry name" value="NA_NEUROTRAN_SYMP_1"/>
    <property type="match status" value="1"/>
</dbReference>
<dbReference type="PANTHER" id="PTHR11616">
    <property type="entry name" value="SODIUM/CHLORIDE DEPENDENT TRANSPORTER"/>
    <property type="match status" value="1"/>
</dbReference>
<dbReference type="GO" id="GO:0035725">
    <property type="term" value="P:sodium ion transmembrane transport"/>
    <property type="evidence" value="ECO:0007669"/>
    <property type="project" value="TreeGrafter"/>
</dbReference>
<feature type="transmembrane region" description="Helical" evidence="12">
    <location>
        <begin position="293"/>
        <end position="313"/>
    </location>
</feature>
<comment type="similarity">
    <text evidence="2 10">Belongs to the sodium:neurotransmitter symporter (SNF) (TC 2.A.22) family.</text>
</comment>
<dbReference type="EMBL" id="VCGU01000005">
    <property type="protein sequence ID" value="TRY75205.1"/>
    <property type="molecule type" value="Genomic_DNA"/>
</dbReference>
<feature type="transmembrane region" description="Helical" evidence="12">
    <location>
        <begin position="119"/>
        <end position="141"/>
    </location>
</feature>
<evidence type="ECO:0000256" key="7">
    <source>
        <dbReference type="ARBA" id="ARBA00023136"/>
    </source>
</evidence>
<feature type="transmembrane region" description="Helical" evidence="12">
    <location>
        <begin position="47"/>
        <end position="65"/>
    </location>
</feature>
<keyword evidence="6 12" id="KW-1133">Transmembrane helix</keyword>
<keyword evidence="5 10" id="KW-0769">Symport</keyword>
<feature type="transmembrane region" description="Helical" evidence="12">
    <location>
        <begin position="584"/>
        <end position="612"/>
    </location>
</feature>
<evidence type="ECO:0000256" key="9">
    <source>
        <dbReference type="PIRSR" id="PIRSR600175-2"/>
    </source>
</evidence>
<feature type="transmembrane region" description="Helical" evidence="12">
    <location>
        <begin position="77"/>
        <end position="98"/>
    </location>
</feature>